<organism evidence="1 2">
    <name type="scientific">Alishewanella tabrizica</name>
    <dbReference type="NCBI Taxonomy" id="671278"/>
    <lineage>
        <taxon>Bacteria</taxon>
        <taxon>Pseudomonadati</taxon>
        <taxon>Pseudomonadota</taxon>
        <taxon>Gammaproteobacteria</taxon>
        <taxon>Alteromonadales</taxon>
        <taxon>Alteromonadaceae</taxon>
        <taxon>Alishewanella</taxon>
    </lineage>
</organism>
<proteinExistence type="predicted"/>
<comment type="caution">
    <text evidence="1">The sequence shown here is derived from an EMBL/GenBank/DDBJ whole genome shotgun (WGS) entry which is preliminary data.</text>
</comment>
<evidence type="ECO:0000313" key="1">
    <source>
        <dbReference type="EMBL" id="GGW67509.1"/>
    </source>
</evidence>
<accession>A0ABQ2WQN8</accession>
<dbReference type="Proteomes" id="UP000634667">
    <property type="component" value="Unassembled WGS sequence"/>
</dbReference>
<evidence type="ECO:0008006" key="3">
    <source>
        <dbReference type="Google" id="ProtNLM"/>
    </source>
</evidence>
<evidence type="ECO:0000313" key="2">
    <source>
        <dbReference type="Proteomes" id="UP000634667"/>
    </source>
</evidence>
<reference evidence="2" key="1">
    <citation type="journal article" date="2019" name="Int. J. Syst. Evol. Microbiol.">
        <title>The Global Catalogue of Microorganisms (GCM) 10K type strain sequencing project: providing services to taxonomists for standard genome sequencing and annotation.</title>
        <authorList>
            <consortium name="The Broad Institute Genomics Platform"/>
            <consortium name="The Broad Institute Genome Sequencing Center for Infectious Disease"/>
            <person name="Wu L."/>
            <person name="Ma J."/>
        </authorList>
    </citation>
    <scope>NUCLEOTIDE SEQUENCE [LARGE SCALE GENOMIC DNA]</scope>
    <source>
        <strain evidence="2">KCTC 23723</strain>
    </source>
</reference>
<protein>
    <recommendedName>
        <fullName evidence="3">ABC transporter substrate-binding protein</fullName>
    </recommendedName>
</protein>
<keyword evidence="2" id="KW-1185">Reference proteome</keyword>
<gene>
    <name evidence="1" type="ORF">GCM10008111_24450</name>
</gene>
<sequence length="286" mass="31870">MVLLLLPFWGSTRDNDIKSIQWAINDAPPFHIIDGPYQGLGICDVLIDAVHRALPDVRRSVWLMPHPRISAALEEGIGLCFPCMIYKGTHDKVAFYSMPTHMYQPHHVITTAEKATMLSQKFGEPLQFAKLIADNTLRFGYPAGRRYSVLQTLLEQYPPFLARPGSGGAIAIMQMIKADRLDYTLDYPIVANYFQQSGKGHLTALPLHENADQHVAGAVGCARTSWGNAVLNKINSVMPQVRQDPAFLQVLTLWAGADAVNYLKLNQQFLAQPEYNQSELPASKPE</sequence>
<dbReference type="EMBL" id="BMYR01000010">
    <property type="protein sequence ID" value="GGW67509.1"/>
    <property type="molecule type" value="Genomic_DNA"/>
</dbReference>
<name>A0ABQ2WQN8_9ALTE</name>
<dbReference type="SUPFAM" id="SSF53850">
    <property type="entry name" value="Periplasmic binding protein-like II"/>
    <property type="match status" value="1"/>
</dbReference>